<dbReference type="SUPFAM" id="SSF51569">
    <property type="entry name" value="Aldolase"/>
    <property type="match status" value="1"/>
</dbReference>
<accession>A0AAW9QQU5</accession>
<keyword evidence="3 7" id="KW-0456">Lyase</keyword>
<dbReference type="Proteomes" id="UP001328733">
    <property type="component" value="Unassembled WGS sequence"/>
</dbReference>
<dbReference type="InterPro" id="IPR013785">
    <property type="entry name" value="Aldolase_TIM"/>
</dbReference>
<evidence type="ECO:0000313" key="8">
    <source>
        <dbReference type="EMBL" id="MEG3437464.1"/>
    </source>
</evidence>
<protein>
    <recommendedName>
        <fullName evidence="7">Deoxyribose-phosphate aldolase</fullName>
        <shortName evidence="7">DERA</shortName>
        <ecNumber evidence="7">4.1.2.4</ecNumber>
    </recommendedName>
    <alternativeName>
        <fullName evidence="7">2-deoxy-D-ribose 5-phosphate aldolase</fullName>
    </alternativeName>
    <alternativeName>
        <fullName evidence="7">Phosphodeoxyriboaldolase</fullName>
        <shortName evidence="7">Deoxyriboaldolase</shortName>
    </alternativeName>
</protein>
<organism evidence="8 9">
    <name type="scientific">Pannus brasiliensis CCIBt3594</name>
    <dbReference type="NCBI Taxonomy" id="1427578"/>
    <lineage>
        <taxon>Bacteria</taxon>
        <taxon>Bacillati</taxon>
        <taxon>Cyanobacteriota</taxon>
        <taxon>Cyanophyceae</taxon>
        <taxon>Oscillatoriophycideae</taxon>
        <taxon>Chroococcales</taxon>
        <taxon>Microcystaceae</taxon>
        <taxon>Pannus</taxon>
    </lineage>
</organism>
<comment type="caution">
    <text evidence="8">The sequence shown here is derived from an EMBL/GenBank/DDBJ whole genome shotgun (WGS) entry which is preliminary data.</text>
</comment>
<dbReference type="CDD" id="cd00959">
    <property type="entry name" value="DeoC"/>
    <property type="match status" value="1"/>
</dbReference>
<sequence length="232" mass="24700">MAVPDSDIDLALYIDHSLLVPTATSEQVAALCGEADRYRFPTVCVYPSAVKQAVQLLHGKKTAVCTVIGFPTGATTSAVKRYEALEAVENGAIELDVVINLGWLKEGRSEELFQEIASICEETGKTVKAILETSQLTDTEKRLAAEICMDAGVAYLKTSTGWFGGATVADVKFLKEISRGRVGIKASGGIRTAEQAIALIAAGATRLGTSRGVELVRSQREGAEIGDRSSEY</sequence>
<dbReference type="SMART" id="SM01133">
    <property type="entry name" value="DeoC"/>
    <property type="match status" value="1"/>
</dbReference>
<evidence type="ECO:0000313" key="9">
    <source>
        <dbReference type="Proteomes" id="UP001328733"/>
    </source>
</evidence>
<evidence type="ECO:0000256" key="5">
    <source>
        <dbReference type="ARBA" id="ARBA00048791"/>
    </source>
</evidence>
<evidence type="ECO:0000256" key="1">
    <source>
        <dbReference type="ARBA" id="ARBA00010936"/>
    </source>
</evidence>
<dbReference type="GO" id="GO:0005737">
    <property type="term" value="C:cytoplasm"/>
    <property type="evidence" value="ECO:0007669"/>
    <property type="project" value="UniProtKB-SubCell"/>
</dbReference>
<evidence type="ECO:0000256" key="2">
    <source>
        <dbReference type="ARBA" id="ARBA00022490"/>
    </source>
</evidence>
<keyword evidence="9" id="KW-1185">Reference proteome</keyword>
<dbReference type="EMBL" id="JBAFSM010000015">
    <property type="protein sequence ID" value="MEG3437464.1"/>
    <property type="molecule type" value="Genomic_DNA"/>
</dbReference>
<reference evidence="8 9" key="1">
    <citation type="submission" date="2024-01" db="EMBL/GenBank/DDBJ databases">
        <title>Genomic insights into the taxonomy and metabolism of the cyanobacterium Pannus brasiliensis CCIBt3594.</title>
        <authorList>
            <person name="Machado M."/>
            <person name="Botero N.B."/>
            <person name="Andreote A.P.D."/>
            <person name="Feitosa A.M.T."/>
            <person name="Popin R."/>
            <person name="Sivonen K."/>
            <person name="Fiore M.F."/>
        </authorList>
    </citation>
    <scope>NUCLEOTIDE SEQUENCE [LARGE SCALE GENOMIC DNA]</scope>
    <source>
        <strain evidence="8 9">CCIBt3594</strain>
    </source>
</reference>
<dbReference type="NCBIfam" id="TIGR00126">
    <property type="entry name" value="deoC"/>
    <property type="match status" value="1"/>
</dbReference>
<dbReference type="FunFam" id="3.20.20.70:FF:000044">
    <property type="entry name" value="Deoxyribose-phosphate aldolase"/>
    <property type="match status" value="1"/>
</dbReference>
<feature type="active site" description="Schiff-base intermediate with acetaldehyde" evidence="7">
    <location>
        <position position="157"/>
    </location>
</feature>
<name>A0AAW9QQU5_9CHRO</name>
<comment type="catalytic activity">
    <reaction evidence="5 7">
        <text>2-deoxy-D-ribose 5-phosphate = D-glyceraldehyde 3-phosphate + acetaldehyde</text>
        <dbReference type="Rhea" id="RHEA:12821"/>
        <dbReference type="ChEBI" id="CHEBI:15343"/>
        <dbReference type="ChEBI" id="CHEBI:59776"/>
        <dbReference type="ChEBI" id="CHEBI:62877"/>
        <dbReference type="EC" id="4.1.2.4"/>
    </reaction>
</comment>
<dbReference type="PANTHER" id="PTHR10889">
    <property type="entry name" value="DEOXYRIBOSE-PHOSPHATE ALDOLASE"/>
    <property type="match status" value="1"/>
</dbReference>
<gene>
    <name evidence="7 8" type="primary">deoC</name>
    <name evidence="8" type="ORF">V0288_10070</name>
</gene>
<dbReference type="GO" id="GO:0009264">
    <property type="term" value="P:deoxyribonucleotide catabolic process"/>
    <property type="evidence" value="ECO:0007669"/>
    <property type="project" value="UniProtKB-UniRule"/>
</dbReference>
<dbReference type="GO" id="GO:0004139">
    <property type="term" value="F:deoxyribose-phosphate aldolase activity"/>
    <property type="evidence" value="ECO:0007669"/>
    <property type="project" value="UniProtKB-UniRule"/>
</dbReference>
<dbReference type="InterPro" id="IPR002915">
    <property type="entry name" value="DeoC/FbaB/LacD_aldolase"/>
</dbReference>
<comment type="similarity">
    <text evidence="1 7">Belongs to the DeoC/FbaB aldolase family. DeoC type 1 subfamily.</text>
</comment>
<comment type="subcellular location">
    <subcellularLocation>
        <location evidence="7">Cytoplasm</location>
    </subcellularLocation>
</comment>
<evidence type="ECO:0000256" key="4">
    <source>
        <dbReference type="ARBA" id="ARBA00023270"/>
    </source>
</evidence>
<comment type="pathway">
    <text evidence="7">Carbohydrate degradation; 2-deoxy-D-ribose 1-phosphate degradation; D-glyceraldehyde 3-phosphate and acetaldehyde from 2-deoxy-alpha-D-ribose 1-phosphate: step 2/2.</text>
</comment>
<dbReference type="HAMAP" id="MF_00114">
    <property type="entry name" value="DeoC_type1"/>
    <property type="match status" value="1"/>
</dbReference>
<dbReference type="PANTHER" id="PTHR10889:SF1">
    <property type="entry name" value="DEOXYRIBOSE-PHOSPHATE ALDOLASE"/>
    <property type="match status" value="1"/>
</dbReference>
<dbReference type="GO" id="GO:0006018">
    <property type="term" value="P:2-deoxyribose 1-phosphate catabolic process"/>
    <property type="evidence" value="ECO:0007669"/>
    <property type="project" value="UniProtKB-UniRule"/>
</dbReference>
<dbReference type="InterPro" id="IPR028581">
    <property type="entry name" value="DeoC_typeI"/>
</dbReference>
<evidence type="ECO:0000256" key="3">
    <source>
        <dbReference type="ARBA" id="ARBA00023239"/>
    </source>
</evidence>
<feature type="active site" description="Proton donor/acceptor" evidence="7">
    <location>
        <position position="96"/>
    </location>
</feature>
<proteinExistence type="inferred from homology"/>
<dbReference type="PIRSF" id="PIRSF001357">
    <property type="entry name" value="DeoC"/>
    <property type="match status" value="1"/>
</dbReference>
<dbReference type="GO" id="GO:0016052">
    <property type="term" value="P:carbohydrate catabolic process"/>
    <property type="evidence" value="ECO:0007669"/>
    <property type="project" value="TreeGrafter"/>
</dbReference>
<evidence type="ECO:0000256" key="6">
    <source>
        <dbReference type="ARBA" id="ARBA00056337"/>
    </source>
</evidence>
<dbReference type="Pfam" id="PF01791">
    <property type="entry name" value="DeoC"/>
    <property type="match status" value="1"/>
</dbReference>
<dbReference type="EC" id="4.1.2.4" evidence="7"/>
<dbReference type="Gene3D" id="3.20.20.70">
    <property type="entry name" value="Aldolase class I"/>
    <property type="match status" value="1"/>
</dbReference>
<evidence type="ECO:0000256" key="7">
    <source>
        <dbReference type="HAMAP-Rule" id="MF_00114"/>
    </source>
</evidence>
<comment type="function">
    <text evidence="6 7">Catalyzes a reversible aldol reaction between acetaldehyde and D-glyceraldehyde 3-phosphate to generate 2-deoxy-D-ribose 5-phosphate.</text>
</comment>
<keyword evidence="4 7" id="KW-0704">Schiff base</keyword>
<dbReference type="RefSeq" id="WP_332864945.1">
    <property type="nucleotide sequence ID" value="NZ_JBAFSM010000015.1"/>
</dbReference>
<dbReference type="AlphaFoldDB" id="A0AAW9QQU5"/>
<feature type="active site" description="Proton donor/acceptor" evidence="7">
    <location>
        <position position="185"/>
    </location>
</feature>
<dbReference type="InterPro" id="IPR011343">
    <property type="entry name" value="DeoC"/>
</dbReference>
<keyword evidence="2 7" id="KW-0963">Cytoplasm</keyword>